<accession>A0AAU9JUN2</accession>
<evidence type="ECO:0000313" key="8">
    <source>
        <dbReference type="Proteomes" id="UP001162131"/>
    </source>
</evidence>
<sequence>MAFKEELPQFEARRLEANHLLETHPTKLPVIVEPILSKKNSYGAIQNRFLVPQSYTFHEFIFHLRRRLELDRTDALYVLISKKHLPVLDRNMISIYEEFQDPDGFLYVNYSSEAILG</sequence>
<dbReference type="SUPFAM" id="SSF54236">
    <property type="entry name" value="Ubiquitin-like"/>
    <property type="match status" value="1"/>
</dbReference>
<name>A0AAU9JUN2_9CILI</name>
<evidence type="ECO:0000256" key="3">
    <source>
        <dbReference type="ARBA" id="ARBA00023136"/>
    </source>
</evidence>
<reference evidence="7" key="1">
    <citation type="submission" date="2021-09" db="EMBL/GenBank/DDBJ databases">
        <authorList>
            <consortium name="AG Swart"/>
            <person name="Singh M."/>
            <person name="Singh A."/>
            <person name="Seah K."/>
            <person name="Emmerich C."/>
        </authorList>
    </citation>
    <scope>NUCLEOTIDE SEQUENCE</scope>
    <source>
        <strain evidence="7">ATCC30299</strain>
    </source>
</reference>
<protein>
    <recommendedName>
        <fullName evidence="6">Autophagy-related protein</fullName>
    </recommendedName>
</protein>
<evidence type="ECO:0000256" key="1">
    <source>
        <dbReference type="ARBA" id="ARBA00004370"/>
    </source>
</evidence>
<dbReference type="InterPro" id="IPR004241">
    <property type="entry name" value="Atg8-like"/>
</dbReference>
<evidence type="ECO:0000313" key="7">
    <source>
        <dbReference type="EMBL" id="CAG9324599.1"/>
    </source>
</evidence>
<dbReference type="AlphaFoldDB" id="A0AAU9JUN2"/>
<dbReference type="GO" id="GO:0006914">
    <property type="term" value="P:autophagy"/>
    <property type="evidence" value="ECO:0007669"/>
    <property type="project" value="UniProtKB-KW"/>
</dbReference>
<feature type="lipid moiety-binding region" description="Phosphatidylserine amidated glycine; alternate" evidence="5">
    <location>
        <position position="117"/>
    </location>
</feature>
<comment type="similarity">
    <text evidence="2 6">Belongs to the ATG8 family.</text>
</comment>
<dbReference type="Proteomes" id="UP001162131">
    <property type="component" value="Unassembled WGS sequence"/>
</dbReference>
<dbReference type="InterPro" id="IPR029071">
    <property type="entry name" value="Ubiquitin-like_domsf"/>
</dbReference>
<keyword evidence="4 5" id="KW-0449">Lipoprotein</keyword>
<keyword evidence="3" id="KW-0472">Membrane</keyword>
<keyword evidence="8" id="KW-1185">Reference proteome</keyword>
<comment type="caution">
    <text evidence="7">The sequence shown here is derived from an EMBL/GenBank/DDBJ whole genome shotgun (WGS) entry which is preliminary data.</text>
</comment>
<organism evidence="7 8">
    <name type="scientific">Blepharisma stoltei</name>
    <dbReference type="NCBI Taxonomy" id="1481888"/>
    <lineage>
        <taxon>Eukaryota</taxon>
        <taxon>Sar</taxon>
        <taxon>Alveolata</taxon>
        <taxon>Ciliophora</taxon>
        <taxon>Postciliodesmatophora</taxon>
        <taxon>Heterotrichea</taxon>
        <taxon>Heterotrichida</taxon>
        <taxon>Blepharismidae</taxon>
        <taxon>Blepharisma</taxon>
    </lineage>
</organism>
<keyword evidence="6" id="KW-0072">Autophagy</keyword>
<dbReference type="GO" id="GO:0016020">
    <property type="term" value="C:membrane"/>
    <property type="evidence" value="ECO:0007669"/>
    <property type="project" value="UniProtKB-SubCell"/>
</dbReference>
<evidence type="ECO:0000256" key="4">
    <source>
        <dbReference type="ARBA" id="ARBA00023288"/>
    </source>
</evidence>
<evidence type="ECO:0000256" key="5">
    <source>
        <dbReference type="PIRSR" id="PIRSR604241-50"/>
    </source>
</evidence>
<gene>
    <name evidence="7" type="ORF">BSTOLATCC_MIC36385</name>
</gene>
<evidence type="ECO:0000256" key="6">
    <source>
        <dbReference type="RuleBase" id="RU004384"/>
    </source>
</evidence>
<dbReference type="PANTHER" id="PTHR10969">
    <property type="entry name" value="MICROTUBULE-ASSOCIATED PROTEINS 1A/1B LIGHT CHAIN 3-RELATED"/>
    <property type="match status" value="1"/>
</dbReference>
<dbReference type="Gene3D" id="3.10.20.90">
    <property type="entry name" value="Phosphatidylinositol 3-kinase Catalytic Subunit, Chain A, domain 1"/>
    <property type="match status" value="1"/>
</dbReference>
<comment type="subcellular location">
    <subcellularLocation>
        <location evidence="1">Membrane</location>
    </subcellularLocation>
</comment>
<proteinExistence type="inferred from homology"/>
<dbReference type="EMBL" id="CAJZBQ010000036">
    <property type="protein sequence ID" value="CAG9324599.1"/>
    <property type="molecule type" value="Genomic_DNA"/>
</dbReference>
<dbReference type="Pfam" id="PF02991">
    <property type="entry name" value="ATG8"/>
    <property type="match status" value="1"/>
</dbReference>
<evidence type="ECO:0000256" key="2">
    <source>
        <dbReference type="ARBA" id="ARBA00007293"/>
    </source>
</evidence>